<keyword evidence="4 7" id="KW-0812">Transmembrane</keyword>
<dbReference type="InterPro" id="IPR018480">
    <property type="entry name" value="PNAcMuramoyl-5peptid_Trfase_CS"/>
</dbReference>
<protein>
    <submittedName>
        <fullName evidence="8">Phospho-N-acetylmuramoyl-pentapeptide-transferase</fullName>
        <ecNumber evidence="8">2.7.8.13</ecNumber>
    </submittedName>
</protein>
<dbReference type="PANTHER" id="PTHR22926:SF5">
    <property type="entry name" value="PHOSPHO-N-ACETYLMURAMOYL-PENTAPEPTIDE-TRANSFERASE HOMOLOG"/>
    <property type="match status" value="1"/>
</dbReference>
<dbReference type="HAMAP" id="MF_00038">
    <property type="entry name" value="MraY"/>
    <property type="match status" value="1"/>
</dbReference>
<dbReference type="PANTHER" id="PTHR22926">
    <property type="entry name" value="PHOSPHO-N-ACETYLMURAMOYL-PENTAPEPTIDE-TRANSFERASE"/>
    <property type="match status" value="1"/>
</dbReference>
<dbReference type="GO" id="GO:0044038">
    <property type="term" value="P:cell wall macromolecule biosynthetic process"/>
    <property type="evidence" value="ECO:0007669"/>
    <property type="project" value="TreeGrafter"/>
</dbReference>
<dbReference type="NCBIfam" id="TIGR00445">
    <property type="entry name" value="mraY"/>
    <property type="match status" value="1"/>
</dbReference>
<feature type="transmembrane region" description="Helical" evidence="7">
    <location>
        <begin position="198"/>
        <end position="217"/>
    </location>
</feature>
<name>A0A3B1CN91_9ZZZZ</name>
<dbReference type="AlphaFoldDB" id="A0A3B1CN91"/>
<feature type="transmembrane region" description="Helical" evidence="7">
    <location>
        <begin position="134"/>
        <end position="151"/>
    </location>
</feature>
<evidence type="ECO:0000256" key="3">
    <source>
        <dbReference type="ARBA" id="ARBA00022679"/>
    </source>
</evidence>
<sequence>MFYNLLYPLHDTFSFFNVFRYITFRTIYAIVTALVISFVIGPRITRWLSARQMGQTIREDGPKSHLIKSGTPTMGGLMILIAIISSTLLWADMTNRYIWLTLFSTAGFGVIGYWDDYLKCVKKDPKGLLPRYKFSLQILVALITALGLYTSPAYSTVLSVPFFKDLTPDLGIFYIPFAVLVIVGASNAVNLTDGLDGLAVGPVMVTAVAYLIVSYVSGHIDFSEYLLIPYIKGGGELAIICGAIMGASLGFLWFNAYPASIFMGDVGSLPLGGALGTIAVISKHELLLALVGGIFVVEALSVILQVASFKSRGKRIFLMAPIHHHYELKGWKEPKIVVRFWIISIILGLISLSTLKLR</sequence>
<dbReference type="CDD" id="cd06852">
    <property type="entry name" value="GT_MraY"/>
    <property type="match status" value="1"/>
</dbReference>
<dbReference type="EC" id="2.7.8.13" evidence="8"/>
<reference evidence="8" key="1">
    <citation type="submission" date="2018-06" db="EMBL/GenBank/DDBJ databases">
        <authorList>
            <person name="Zhirakovskaya E."/>
        </authorList>
    </citation>
    <scope>NUCLEOTIDE SEQUENCE</scope>
</reference>
<dbReference type="Pfam" id="PF10555">
    <property type="entry name" value="MraY_sig1"/>
    <property type="match status" value="1"/>
</dbReference>
<dbReference type="GO" id="GO:0008963">
    <property type="term" value="F:phospho-N-acetylmuramoyl-pentapeptide-transferase activity"/>
    <property type="evidence" value="ECO:0007669"/>
    <property type="project" value="InterPro"/>
</dbReference>
<evidence type="ECO:0000256" key="7">
    <source>
        <dbReference type="SAM" id="Phobius"/>
    </source>
</evidence>
<keyword evidence="5 7" id="KW-1133">Transmembrane helix</keyword>
<dbReference type="EMBL" id="UOGF01000007">
    <property type="protein sequence ID" value="VAX26173.1"/>
    <property type="molecule type" value="Genomic_DNA"/>
</dbReference>
<feature type="transmembrane region" description="Helical" evidence="7">
    <location>
        <begin position="73"/>
        <end position="91"/>
    </location>
</feature>
<feature type="transmembrane region" description="Helical" evidence="7">
    <location>
        <begin position="97"/>
        <end position="114"/>
    </location>
</feature>
<organism evidence="8">
    <name type="scientific">hydrothermal vent metagenome</name>
    <dbReference type="NCBI Taxonomy" id="652676"/>
    <lineage>
        <taxon>unclassified sequences</taxon>
        <taxon>metagenomes</taxon>
        <taxon>ecological metagenomes</taxon>
    </lineage>
</organism>
<evidence type="ECO:0000256" key="2">
    <source>
        <dbReference type="ARBA" id="ARBA00005583"/>
    </source>
</evidence>
<dbReference type="InterPro" id="IPR003524">
    <property type="entry name" value="PNAcMuramoyl-5peptid_Trfase"/>
</dbReference>
<dbReference type="PROSITE" id="PS01348">
    <property type="entry name" value="MRAY_2"/>
    <property type="match status" value="1"/>
</dbReference>
<feature type="transmembrane region" description="Helical" evidence="7">
    <location>
        <begin position="287"/>
        <end position="309"/>
    </location>
</feature>
<evidence type="ECO:0000256" key="4">
    <source>
        <dbReference type="ARBA" id="ARBA00022692"/>
    </source>
</evidence>
<keyword evidence="6 7" id="KW-0472">Membrane</keyword>
<dbReference type="GO" id="GO:0071555">
    <property type="term" value="P:cell wall organization"/>
    <property type="evidence" value="ECO:0007669"/>
    <property type="project" value="TreeGrafter"/>
</dbReference>
<feature type="transmembrane region" description="Helical" evidence="7">
    <location>
        <begin position="171"/>
        <end position="191"/>
    </location>
</feature>
<comment type="subcellular location">
    <subcellularLocation>
        <location evidence="1">Membrane</location>
        <topology evidence="1">Multi-pass membrane protein</topology>
    </subcellularLocation>
</comment>
<dbReference type="PROSITE" id="PS01347">
    <property type="entry name" value="MRAY_1"/>
    <property type="match status" value="1"/>
</dbReference>
<evidence type="ECO:0000256" key="1">
    <source>
        <dbReference type="ARBA" id="ARBA00004141"/>
    </source>
</evidence>
<dbReference type="InterPro" id="IPR000715">
    <property type="entry name" value="Glycosyl_transferase_4"/>
</dbReference>
<comment type="similarity">
    <text evidence="2">Belongs to the glycosyltransferase 4 family. MraY subfamily.</text>
</comment>
<feature type="transmembrane region" description="Helical" evidence="7">
    <location>
        <begin position="20"/>
        <end position="41"/>
    </location>
</feature>
<dbReference type="GO" id="GO:0005886">
    <property type="term" value="C:plasma membrane"/>
    <property type="evidence" value="ECO:0007669"/>
    <property type="project" value="TreeGrafter"/>
</dbReference>
<accession>A0A3B1CN91</accession>
<feature type="transmembrane region" description="Helical" evidence="7">
    <location>
        <begin position="237"/>
        <end position="254"/>
    </location>
</feature>
<dbReference type="Pfam" id="PF00953">
    <property type="entry name" value="Glycos_transf_4"/>
    <property type="match status" value="1"/>
</dbReference>
<evidence type="ECO:0000256" key="6">
    <source>
        <dbReference type="ARBA" id="ARBA00023136"/>
    </source>
</evidence>
<gene>
    <name evidence="8" type="ORF">MNBD_NITROSPIRAE01-1184</name>
</gene>
<feature type="transmembrane region" description="Helical" evidence="7">
    <location>
        <begin position="336"/>
        <end position="355"/>
    </location>
</feature>
<proteinExistence type="inferred from homology"/>
<evidence type="ECO:0000256" key="5">
    <source>
        <dbReference type="ARBA" id="ARBA00022989"/>
    </source>
</evidence>
<evidence type="ECO:0000313" key="8">
    <source>
        <dbReference type="EMBL" id="VAX26173.1"/>
    </source>
</evidence>
<keyword evidence="3 8" id="KW-0808">Transferase</keyword>